<accession>A0A1G9KQU9</accession>
<protein>
    <recommendedName>
        <fullName evidence="5">Translation initiation factor IF-2</fullName>
    </recommendedName>
</protein>
<keyword evidence="4" id="KW-1185">Reference proteome</keyword>
<dbReference type="Proteomes" id="UP000198706">
    <property type="component" value="Unassembled WGS sequence"/>
</dbReference>
<dbReference type="EMBL" id="FNFD01000023">
    <property type="protein sequence ID" value="SDL52148.1"/>
    <property type="molecule type" value="Genomic_DNA"/>
</dbReference>
<evidence type="ECO:0000313" key="4">
    <source>
        <dbReference type="Proteomes" id="UP000198706"/>
    </source>
</evidence>
<name>A0A1G9KQU9_9PSED</name>
<feature type="compositionally biased region" description="Pro residues" evidence="1">
    <location>
        <begin position="44"/>
        <end position="61"/>
    </location>
</feature>
<evidence type="ECO:0000313" key="3">
    <source>
        <dbReference type="EMBL" id="SDL52148.1"/>
    </source>
</evidence>
<sequence length="173" mass="18711">MSLSVFPLRLPMNVRFLCLIPFLFALGACEPDKPPAKPAKPEPAAVPAPAPTPVLPSPPAVEPAKPAAPEKATVKSPELKPKPAVAVKPTPPAPAKVEEAPKANLDLSLPPELVEQVEPLEDKPLDSVLPSFFVDKAPTESPFQLNGRLITNDREDDYWQSVEGAELQFEFKR</sequence>
<feature type="compositionally biased region" description="Low complexity" evidence="1">
    <location>
        <begin position="62"/>
        <end position="71"/>
    </location>
</feature>
<gene>
    <name evidence="3" type="ORF">SAMN05216186_12311</name>
</gene>
<feature type="region of interest" description="Disordered" evidence="1">
    <location>
        <begin position="32"/>
        <end position="108"/>
    </location>
</feature>
<dbReference type="AlphaFoldDB" id="A0A1G9KQU9"/>
<keyword evidence="2" id="KW-0732">Signal</keyword>
<evidence type="ECO:0000256" key="1">
    <source>
        <dbReference type="SAM" id="MobiDB-lite"/>
    </source>
</evidence>
<reference evidence="3 4" key="1">
    <citation type="submission" date="2016-10" db="EMBL/GenBank/DDBJ databases">
        <authorList>
            <person name="de Groot N.N."/>
        </authorList>
    </citation>
    <scope>NUCLEOTIDE SEQUENCE [LARGE SCALE GENOMIC DNA]</scope>
    <source>
        <strain evidence="3 4">JCM 21544</strain>
    </source>
</reference>
<organism evidence="3 4">
    <name type="scientific">Pseudomonas indica</name>
    <dbReference type="NCBI Taxonomy" id="137658"/>
    <lineage>
        <taxon>Bacteria</taxon>
        <taxon>Pseudomonadati</taxon>
        <taxon>Pseudomonadota</taxon>
        <taxon>Gammaproteobacteria</taxon>
        <taxon>Pseudomonadales</taxon>
        <taxon>Pseudomonadaceae</taxon>
        <taxon>Pseudomonas</taxon>
    </lineage>
</organism>
<evidence type="ECO:0000256" key="2">
    <source>
        <dbReference type="SAM" id="SignalP"/>
    </source>
</evidence>
<evidence type="ECO:0008006" key="5">
    <source>
        <dbReference type="Google" id="ProtNLM"/>
    </source>
</evidence>
<feature type="signal peptide" evidence="2">
    <location>
        <begin position="1"/>
        <end position="27"/>
    </location>
</feature>
<proteinExistence type="predicted"/>
<dbReference type="STRING" id="137658.SAMN05216186_12311"/>
<feature type="chain" id="PRO_5011438464" description="Translation initiation factor IF-2" evidence="2">
    <location>
        <begin position="28"/>
        <end position="173"/>
    </location>
</feature>